<dbReference type="EMBL" id="BQXS01011596">
    <property type="protein sequence ID" value="GKT14493.1"/>
    <property type="molecule type" value="Genomic_DNA"/>
</dbReference>
<dbReference type="Proteomes" id="UP001057375">
    <property type="component" value="Unassembled WGS sequence"/>
</dbReference>
<reference evidence="3" key="1">
    <citation type="submission" date="2022-03" db="EMBL/GenBank/DDBJ databases">
        <title>Draft genome sequence of Aduncisulcus paluster, a free-living microaerophilic Fornicata.</title>
        <authorList>
            <person name="Yuyama I."/>
            <person name="Kume K."/>
            <person name="Tamura T."/>
            <person name="Inagaki Y."/>
            <person name="Hashimoto T."/>
        </authorList>
    </citation>
    <scope>NUCLEOTIDE SEQUENCE</scope>
    <source>
        <strain evidence="3">NY0171</strain>
    </source>
</reference>
<evidence type="ECO:0000256" key="2">
    <source>
        <dbReference type="ARBA" id="ARBA00022737"/>
    </source>
</evidence>
<name>A0ABQ5JS83_9EUKA</name>
<dbReference type="Gene3D" id="3.80.10.10">
    <property type="entry name" value="Ribonuclease Inhibitor"/>
    <property type="match status" value="3"/>
</dbReference>
<dbReference type="InterPro" id="IPR032675">
    <property type="entry name" value="LRR_dom_sf"/>
</dbReference>
<dbReference type="PANTHER" id="PTHR45617">
    <property type="entry name" value="LEUCINE RICH REPEAT FAMILY PROTEIN"/>
    <property type="match status" value="1"/>
</dbReference>
<sequence>SSLMNLMELDLSYNNISDISPLYAITSNNWSGLDLSNNHICGDAESLLYDMIISDVIIDVSNQSCVCSSDDLGTTPLASNKVCSETKPGSNTWYVVCASDSYTSYTSAEDFSCTSPDNGDGTYGCSGGCEYGYECRYDSDLYSTSCQQVIVDENLHDCVADMFVDSDGNDDYSHRTNSTPSLFSVPSLKTLVTVEDEDGNISPILICSSSDCFVSNFSGIEHVGFITKMQFYHLDISETKDIEPFSALSNLTYLRLYDEDLSDSVDSFDLPDFTSLTSLDTLDIQYMPIALPSEYVLPSTIKQLKIYGTPIDQAGFDKNVGYDYLSSLEYLQFGGENNLITSIESLSENQLSTIIGFYFDDYPIYDGFNDVISEMTSLINVRLANCNLLTIPDLSNSATTLTYLSIYSNPDITSLVSLAEMELYSLQTIILFSCSISDISPLYDFPSLSGISIINNKICLGTNSTLDLIAKFTQSSVSIILGTQSCECSSDSTAIGYTDTPITDNVVCSETVPGSGSWHYVCSSHSIASYTSVDTFECLAPLNTDGETYGCSGGCEYGYECRYDDELTLSTYSCYPVIVDENLHAYVADMFGTDANGDPDYTHRTATSPSLFSVASLRTISSSTLSNDGISLSNSDRFSLLDGIEHIRSLTSISLPYHNFVSANPLGSLHGLESLSLAHNMYGAPEDAGGNVIEGFSDLSFICSLHSLSTLTLSSVTSVSALPNTSECADTYTSLSSLNLAETSIIDVSALLVAADSTNVSLMELIMNGASLYDDVAETTSLFDPSILESFS</sequence>
<evidence type="ECO:0000313" key="3">
    <source>
        <dbReference type="EMBL" id="GKT14493.1"/>
    </source>
</evidence>
<evidence type="ECO:0000256" key="1">
    <source>
        <dbReference type="ARBA" id="ARBA00022614"/>
    </source>
</evidence>
<dbReference type="InterPro" id="IPR001611">
    <property type="entry name" value="Leu-rich_rpt"/>
</dbReference>
<feature type="non-terminal residue" evidence="3">
    <location>
        <position position="792"/>
    </location>
</feature>
<keyword evidence="1" id="KW-0433">Leucine-rich repeat</keyword>
<protein>
    <submittedName>
        <fullName evidence="3">Uncharacterized protein</fullName>
    </submittedName>
</protein>
<keyword evidence="4" id="KW-1185">Reference proteome</keyword>
<feature type="non-terminal residue" evidence="3">
    <location>
        <position position="1"/>
    </location>
</feature>
<keyword evidence="2" id="KW-0677">Repeat</keyword>
<dbReference type="PANTHER" id="PTHR45617:SF172">
    <property type="entry name" value="LEUCINE-RICH REPEAT-CONTAINING PROTEIN 15-LIKE"/>
    <property type="match status" value="1"/>
</dbReference>
<evidence type="ECO:0000313" key="4">
    <source>
        <dbReference type="Proteomes" id="UP001057375"/>
    </source>
</evidence>
<dbReference type="SUPFAM" id="SSF52075">
    <property type="entry name" value="Outer arm dynein light chain 1"/>
    <property type="match status" value="1"/>
</dbReference>
<gene>
    <name evidence="3" type="ORF">ADUPG1_010498</name>
</gene>
<dbReference type="PROSITE" id="PS51450">
    <property type="entry name" value="LRR"/>
    <property type="match status" value="1"/>
</dbReference>
<accession>A0ABQ5JS83</accession>
<dbReference type="SUPFAM" id="SSF52058">
    <property type="entry name" value="L domain-like"/>
    <property type="match status" value="2"/>
</dbReference>
<proteinExistence type="predicted"/>
<organism evidence="3 4">
    <name type="scientific">Aduncisulcus paluster</name>
    <dbReference type="NCBI Taxonomy" id="2918883"/>
    <lineage>
        <taxon>Eukaryota</taxon>
        <taxon>Metamonada</taxon>
        <taxon>Carpediemonas-like organisms</taxon>
        <taxon>Aduncisulcus</taxon>
    </lineage>
</organism>
<comment type="caution">
    <text evidence="3">The sequence shown here is derived from an EMBL/GenBank/DDBJ whole genome shotgun (WGS) entry which is preliminary data.</text>
</comment>